<dbReference type="AlphaFoldDB" id="A0A077ZS41"/>
<dbReference type="PANTHER" id="PTHR45922">
    <property type="entry name" value="CLEAVAGE AND POLYADENYLATION SPECIFICITY FACTOR SUBUNIT 2"/>
    <property type="match status" value="1"/>
</dbReference>
<dbReference type="GO" id="GO:0005847">
    <property type="term" value="C:mRNA cleavage and polyadenylation specificity factor complex"/>
    <property type="evidence" value="ECO:0007669"/>
    <property type="project" value="InterPro"/>
</dbReference>
<reference evidence="3 4" key="1">
    <citation type="submission" date="2014-06" db="EMBL/GenBank/DDBJ databases">
        <authorList>
            <person name="Swart Estienne"/>
        </authorList>
    </citation>
    <scope>NUCLEOTIDE SEQUENCE [LARGE SCALE GENOMIC DNA]</scope>
    <source>
        <strain evidence="3 4">130c</strain>
    </source>
</reference>
<dbReference type="InterPro" id="IPR036866">
    <property type="entry name" value="RibonucZ/Hydroxyglut_hydro"/>
</dbReference>
<dbReference type="InterPro" id="IPR001279">
    <property type="entry name" value="Metallo-B-lactamas"/>
</dbReference>
<proteinExistence type="inferred from homology"/>
<dbReference type="InParanoid" id="A0A077ZS41"/>
<dbReference type="PANTHER" id="PTHR45922:SF1">
    <property type="entry name" value="CLEAVAGE AND POLYADENYLATION SPECIFICITY FACTOR SUBUNIT 2"/>
    <property type="match status" value="1"/>
</dbReference>
<evidence type="ECO:0000256" key="1">
    <source>
        <dbReference type="RuleBase" id="RU365006"/>
    </source>
</evidence>
<dbReference type="Gene3D" id="3.60.15.10">
    <property type="entry name" value="Ribonuclease Z/Hydroxyacylglutathione hydrolase-like"/>
    <property type="match status" value="1"/>
</dbReference>
<dbReference type="Pfam" id="PF10996">
    <property type="entry name" value="Beta-Casp"/>
    <property type="match status" value="1"/>
</dbReference>
<evidence type="ECO:0000313" key="4">
    <source>
        <dbReference type="Proteomes" id="UP000039865"/>
    </source>
</evidence>
<name>A0A077ZS41_STYLE</name>
<keyword evidence="1" id="KW-0539">Nucleus</keyword>
<gene>
    <name evidence="3" type="primary">Contig13856.g14784</name>
    <name evidence="3" type="ORF">STYLEM_1682</name>
</gene>
<comment type="similarity">
    <text evidence="1">Belongs to the metallo-beta-lactamase superfamily. RNA-metabolizing metallo-beta-lactamase-like family. CPSF2/YSH1 subfamily.</text>
</comment>
<evidence type="ECO:0000313" key="3">
    <source>
        <dbReference type="EMBL" id="CDW72718.1"/>
    </source>
</evidence>
<dbReference type="GO" id="GO:0006398">
    <property type="term" value="P:mRNA 3'-end processing by stem-loop binding and cleavage"/>
    <property type="evidence" value="ECO:0007669"/>
    <property type="project" value="InterPro"/>
</dbReference>
<dbReference type="SUPFAM" id="SSF56281">
    <property type="entry name" value="Metallo-hydrolase/oxidoreductase"/>
    <property type="match status" value="1"/>
</dbReference>
<dbReference type="Proteomes" id="UP000039865">
    <property type="component" value="Unassembled WGS sequence"/>
</dbReference>
<dbReference type="CDD" id="cd16293">
    <property type="entry name" value="CPSF2-like_MBL-fold"/>
    <property type="match status" value="1"/>
</dbReference>
<dbReference type="InterPro" id="IPR027075">
    <property type="entry name" value="CPSF2"/>
</dbReference>
<evidence type="ECO:0000259" key="2">
    <source>
        <dbReference type="SMART" id="SM01027"/>
    </source>
</evidence>
<keyword evidence="4" id="KW-1185">Reference proteome</keyword>
<dbReference type="GO" id="GO:0003723">
    <property type="term" value="F:RNA binding"/>
    <property type="evidence" value="ECO:0007669"/>
    <property type="project" value="UniProtKB-KW"/>
</dbReference>
<dbReference type="InterPro" id="IPR022712">
    <property type="entry name" value="Beta_Casp"/>
</dbReference>
<dbReference type="OMA" id="INIMYMI"/>
<dbReference type="Pfam" id="PF16661">
    <property type="entry name" value="Lactamase_B_6"/>
    <property type="match status" value="1"/>
</dbReference>
<accession>A0A077ZS41</accession>
<sequence length="834" mass="96565">MQHHSMLSNSSSSYLSNLEADIQFINILNKNQHLCNANLLKVGDLTILLDCGSDESYTQEQLQIIHDALLVYKVDFIFLSHASLIHVGALPYLQSQGLLDTNGIKVMGTSPTAKMGALTMYEFFIQKKECGNFEYFSLQDVERAFERIEQVSYNENRKIRVRETELILSALPSGNSIGGACWKIEYNKQVIIYAVELNNKPLNITVPMKFDDFKNANILISNLYLTPKSIKSNQKGQASKIYQYLSQEKLRLKLEKVLVDHQGSILIPLSDKNRILQCLITLENMFQSNTKLQAQYKNQQSQQVDSPVIYIENMSRDTLGVGRSHLGWMNFQDNKVFQDIDENPINFVYVAEIFSIGEYRQLEDKPRVIVTSLASFEQGFSRQMLQDFSDHPKNEILFLQKSTPNLYRGSLGQRIISGEKEIHLQRSNILGALSDSTVGDQQQQQQLMFNMTDSIGSNVAAAPQFQFGNENNSLSLNVTNSASAFISQIEQQQMTDMQNITFAQNQLLQSRENFMNKFYEKQYQKNFQPGPYPIFSLNQIDNQKPLTFYGEENIEEINDIEMNEEVAEVQQAFNNVLNEGKNIKIYNRFKDLQKRYGKNFLYNTQETQFQIKCKISYIPFEARIDKTSFELMLRQIQPKQLIVINSSRKKMDKLHEFITYNSFQTQLHYAHKDLNTQNSYQPNVIQFQTNAAVKQVFIDDKLYKSLPIQRVHQRYEISRIKAAVELTVQDPNSATNSTFDTLKEIPLITENDKARDQFAKKNLFFRSKDYKLSHLQHYLETQNIPTVIVDKCLNYQDKVYIYFDHQSGQIRLEGLISKDYFAIRSLIYSHFGRV</sequence>
<protein>
    <recommendedName>
        <fullName evidence="1">Cleavage and polyadenylation specificity factor subunit 2</fullName>
    </recommendedName>
    <alternativeName>
        <fullName evidence="1">Cleavage and polyadenylation specificity factor 100 kDa subunit</fullName>
    </alternativeName>
</protein>
<feature type="domain" description="Beta-Casp" evidence="2">
    <location>
        <begin position="275"/>
        <end position="415"/>
    </location>
</feature>
<keyword evidence="1" id="KW-0694">RNA-binding</keyword>
<keyword evidence="1" id="KW-0507">mRNA processing</keyword>
<organism evidence="3 4">
    <name type="scientific">Stylonychia lemnae</name>
    <name type="common">Ciliate</name>
    <dbReference type="NCBI Taxonomy" id="5949"/>
    <lineage>
        <taxon>Eukaryota</taxon>
        <taxon>Sar</taxon>
        <taxon>Alveolata</taxon>
        <taxon>Ciliophora</taxon>
        <taxon>Intramacronucleata</taxon>
        <taxon>Spirotrichea</taxon>
        <taxon>Stichotrichia</taxon>
        <taxon>Sporadotrichida</taxon>
        <taxon>Oxytrichidae</taxon>
        <taxon>Stylonychinae</taxon>
        <taxon>Stylonychia</taxon>
    </lineage>
</organism>
<dbReference type="SMART" id="SM01027">
    <property type="entry name" value="Beta-Casp"/>
    <property type="match status" value="1"/>
</dbReference>
<comment type="subcellular location">
    <subcellularLocation>
        <location evidence="1">Nucleus</location>
    </subcellularLocation>
</comment>
<dbReference type="InterPro" id="IPR035639">
    <property type="entry name" value="CPSF2_MBL"/>
</dbReference>
<dbReference type="EMBL" id="CCKQ01001605">
    <property type="protein sequence ID" value="CDW72718.1"/>
    <property type="molecule type" value="Genomic_DNA"/>
</dbReference>
<dbReference type="OrthoDB" id="64353at2759"/>